<evidence type="ECO:0000256" key="2">
    <source>
        <dbReference type="ARBA" id="ARBA00022748"/>
    </source>
</evidence>
<dbReference type="Proteomes" id="UP001152599">
    <property type="component" value="Unassembled WGS sequence"/>
</dbReference>
<proteinExistence type="predicted"/>
<comment type="caution">
    <text evidence="7">The sequence shown here is derived from an EMBL/GenBank/DDBJ whole genome shotgun (WGS) entry which is preliminary data.</text>
</comment>
<evidence type="ECO:0000313" key="7">
    <source>
        <dbReference type="EMBL" id="MDG4945905.1"/>
    </source>
</evidence>
<dbReference type="GO" id="GO:0017004">
    <property type="term" value="P:cytochrome complex assembly"/>
    <property type="evidence" value="ECO:0007669"/>
    <property type="project" value="UniProtKB-KW"/>
</dbReference>
<keyword evidence="8" id="KW-1185">Reference proteome</keyword>
<dbReference type="InterPro" id="IPR050553">
    <property type="entry name" value="Thioredoxin_ResA/DsbE_sf"/>
</dbReference>
<evidence type="ECO:0000256" key="4">
    <source>
        <dbReference type="ARBA" id="ARBA00023284"/>
    </source>
</evidence>
<dbReference type="PANTHER" id="PTHR42852:SF6">
    <property type="entry name" value="THIOL:DISULFIDE INTERCHANGE PROTEIN DSBE"/>
    <property type="match status" value="1"/>
</dbReference>
<dbReference type="Pfam" id="PF00578">
    <property type="entry name" value="AhpC-TSA"/>
    <property type="match status" value="1"/>
</dbReference>
<keyword evidence="3" id="KW-1015">Disulfide bond</keyword>
<dbReference type="InterPro" id="IPR000866">
    <property type="entry name" value="AhpC/TSA"/>
</dbReference>
<comment type="subcellular location">
    <subcellularLocation>
        <location evidence="1">Cell envelope</location>
    </subcellularLocation>
</comment>
<dbReference type="Gene3D" id="3.40.30.10">
    <property type="entry name" value="Glutaredoxin"/>
    <property type="match status" value="1"/>
</dbReference>
<dbReference type="PROSITE" id="PS51257">
    <property type="entry name" value="PROKAR_LIPOPROTEIN"/>
    <property type="match status" value="1"/>
</dbReference>
<evidence type="ECO:0000256" key="5">
    <source>
        <dbReference type="SAM" id="Coils"/>
    </source>
</evidence>
<organism evidence="7 8">
    <name type="scientific">Profundicola chukchiensis</name>
    <dbReference type="NCBI Taxonomy" id="2961959"/>
    <lineage>
        <taxon>Bacteria</taxon>
        <taxon>Pseudomonadati</taxon>
        <taxon>Bacteroidota</taxon>
        <taxon>Flavobacteriia</taxon>
        <taxon>Flavobacteriales</taxon>
        <taxon>Weeksellaceae</taxon>
        <taxon>Profundicola</taxon>
    </lineage>
</organism>
<dbReference type="RefSeq" id="WP_304420440.1">
    <property type="nucleotide sequence ID" value="NZ_JANCMU010000002.1"/>
</dbReference>
<gene>
    <name evidence="7" type="ORF">NMK71_05720</name>
</gene>
<name>A0A9X4MZS8_9FLAO</name>
<evidence type="ECO:0000259" key="6">
    <source>
        <dbReference type="PROSITE" id="PS51352"/>
    </source>
</evidence>
<dbReference type="AlphaFoldDB" id="A0A9X4MZS8"/>
<accession>A0A9X4MZS8</accession>
<dbReference type="GO" id="GO:0030313">
    <property type="term" value="C:cell envelope"/>
    <property type="evidence" value="ECO:0007669"/>
    <property type="project" value="UniProtKB-SubCell"/>
</dbReference>
<evidence type="ECO:0000256" key="3">
    <source>
        <dbReference type="ARBA" id="ARBA00023157"/>
    </source>
</evidence>
<reference evidence="7" key="1">
    <citation type="submission" date="2022-07" db="EMBL/GenBank/DDBJ databases">
        <title>Description and genome-wide analysis of Profundicola chukchiensis gen. nov., sp. nov., marine bacteria isolated from bottom sediments of the Chukchi Sea.</title>
        <authorList>
            <person name="Romanenko L."/>
            <person name="Otstavnykh N."/>
            <person name="Kurilenko V."/>
            <person name="Eremeev V."/>
            <person name="Velansky P."/>
            <person name="Mikhailov V."/>
            <person name="Isaeva M."/>
        </authorList>
    </citation>
    <scope>NUCLEOTIDE SEQUENCE</scope>
    <source>
        <strain evidence="7">KMM 9713</strain>
    </source>
</reference>
<keyword evidence="4" id="KW-0676">Redox-active center</keyword>
<dbReference type="InterPro" id="IPR013766">
    <property type="entry name" value="Thioredoxin_domain"/>
</dbReference>
<dbReference type="EMBL" id="JANCMU010000002">
    <property type="protein sequence ID" value="MDG4945905.1"/>
    <property type="molecule type" value="Genomic_DNA"/>
</dbReference>
<keyword evidence="5" id="KW-0175">Coiled coil</keyword>
<dbReference type="CDD" id="cd02966">
    <property type="entry name" value="TlpA_like_family"/>
    <property type="match status" value="1"/>
</dbReference>
<dbReference type="SUPFAM" id="SSF52833">
    <property type="entry name" value="Thioredoxin-like"/>
    <property type="match status" value="1"/>
</dbReference>
<keyword evidence="2" id="KW-0201">Cytochrome c-type biogenesis</keyword>
<feature type="domain" description="Thioredoxin" evidence="6">
    <location>
        <begin position="199"/>
        <end position="342"/>
    </location>
</feature>
<dbReference type="InterPro" id="IPR036249">
    <property type="entry name" value="Thioredoxin-like_sf"/>
</dbReference>
<protein>
    <submittedName>
        <fullName evidence="7">TlpA family protein disulfide reductase</fullName>
    </submittedName>
</protein>
<dbReference type="PANTHER" id="PTHR42852">
    <property type="entry name" value="THIOL:DISULFIDE INTERCHANGE PROTEIN DSBE"/>
    <property type="match status" value="1"/>
</dbReference>
<evidence type="ECO:0000256" key="1">
    <source>
        <dbReference type="ARBA" id="ARBA00004196"/>
    </source>
</evidence>
<sequence>MKILKNSLGALLATMFILTSCEKEPKNYATFSGEVANITADMDSVIVFIPNGYRKAIVLKDDGTFSDTLKVEEGKYRFKIGDEYGAMYLKNNESLHLTTDYKDFDKALKFTGQGGILKKTQAETKLLHLNLNTFSAEVAALEEEAFEQKMADFKTNYDKLKSEYKDLDASFWKESDEGVEKGIEGFREYRANKIAIAEKFTGIKSPSFAMESIDGETIKLEDFAGKYVYVDVWATWCGPCKREIPSLKKIEEQYKDKNLVVVSMSIDEAKDKEKWQTFVKEENLQGVQIFAENAWKSSFVTEFEIRSIPRFILIGPDGLVIDPDAPRPSDPALIELFKDLKI</sequence>
<feature type="coiled-coil region" evidence="5">
    <location>
        <begin position="143"/>
        <end position="170"/>
    </location>
</feature>
<dbReference type="PROSITE" id="PS51352">
    <property type="entry name" value="THIOREDOXIN_2"/>
    <property type="match status" value="1"/>
</dbReference>
<evidence type="ECO:0000313" key="8">
    <source>
        <dbReference type="Proteomes" id="UP001152599"/>
    </source>
</evidence>